<keyword evidence="1" id="KW-0812">Transmembrane</keyword>
<evidence type="ECO:0000313" key="3">
    <source>
        <dbReference type="EMBL" id="BCZ44403.1"/>
    </source>
</evidence>
<feature type="domain" description="Inner membrane protein YgaP-like transmembrane" evidence="2">
    <location>
        <begin position="1"/>
        <end position="62"/>
    </location>
</feature>
<sequence length="64" mass="7046">MKNVGSIDKIIRFIVGLALLSLFFFMKGNLKYLGLIGLVPILTATISICPLYSIVGIKTCKTRK</sequence>
<keyword evidence="4" id="KW-1185">Reference proteome</keyword>
<dbReference type="InterPro" id="IPR021309">
    <property type="entry name" value="YgaP-like_TM"/>
</dbReference>
<organism evidence="3 4">
    <name type="scientific">Clostridium gelidum</name>
    <dbReference type="NCBI Taxonomy" id="704125"/>
    <lineage>
        <taxon>Bacteria</taxon>
        <taxon>Bacillati</taxon>
        <taxon>Bacillota</taxon>
        <taxon>Clostridia</taxon>
        <taxon>Eubacteriales</taxon>
        <taxon>Clostridiaceae</taxon>
        <taxon>Clostridium</taxon>
    </lineage>
</organism>
<gene>
    <name evidence="3" type="ORF">psyc5s11_04700</name>
</gene>
<evidence type="ECO:0000259" key="2">
    <source>
        <dbReference type="Pfam" id="PF11127"/>
    </source>
</evidence>
<keyword evidence="1" id="KW-1133">Transmembrane helix</keyword>
<proteinExistence type="predicted"/>
<accession>A0ABN6ISQ8</accession>
<evidence type="ECO:0000256" key="1">
    <source>
        <dbReference type="SAM" id="Phobius"/>
    </source>
</evidence>
<evidence type="ECO:0000313" key="4">
    <source>
        <dbReference type="Proteomes" id="UP000824633"/>
    </source>
</evidence>
<reference evidence="4" key="1">
    <citation type="submission" date="2021-07" db="EMBL/GenBank/DDBJ databases">
        <title>Complete genome sequencing of a Clostridium isolate.</title>
        <authorList>
            <person name="Ueki A."/>
            <person name="Tonouchi A."/>
        </authorList>
    </citation>
    <scope>NUCLEOTIDE SEQUENCE [LARGE SCALE GENOMIC DNA]</scope>
    <source>
        <strain evidence="4">C5S11</strain>
    </source>
</reference>
<name>A0ABN6ISQ8_9CLOT</name>
<dbReference type="EMBL" id="AP024849">
    <property type="protein sequence ID" value="BCZ44403.1"/>
    <property type="molecule type" value="Genomic_DNA"/>
</dbReference>
<dbReference type="RefSeq" id="WP_224036081.1">
    <property type="nucleotide sequence ID" value="NZ_AP024849.1"/>
</dbReference>
<keyword evidence="1" id="KW-0472">Membrane</keyword>
<dbReference type="Proteomes" id="UP000824633">
    <property type="component" value="Chromosome"/>
</dbReference>
<protein>
    <recommendedName>
        <fullName evidence="2">Inner membrane protein YgaP-like transmembrane domain-containing protein</fullName>
    </recommendedName>
</protein>
<feature type="transmembrane region" description="Helical" evidence="1">
    <location>
        <begin position="9"/>
        <end position="26"/>
    </location>
</feature>
<dbReference type="Pfam" id="PF11127">
    <property type="entry name" value="YgaP-like_TM"/>
    <property type="match status" value="1"/>
</dbReference>
<feature type="transmembrane region" description="Helical" evidence="1">
    <location>
        <begin position="32"/>
        <end position="55"/>
    </location>
</feature>